<evidence type="ECO:0000259" key="7">
    <source>
        <dbReference type="PROSITE" id="PS51900"/>
    </source>
</evidence>
<keyword evidence="2" id="KW-0229">DNA integration</keyword>
<name>A0A845UZU3_9GAMM</name>
<evidence type="ECO:0000313" key="8">
    <source>
        <dbReference type="EMBL" id="NDY95812.1"/>
    </source>
</evidence>
<keyword evidence="3 5" id="KW-0238">DNA-binding</keyword>
<evidence type="ECO:0000256" key="5">
    <source>
        <dbReference type="PROSITE-ProRule" id="PRU01248"/>
    </source>
</evidence>
<dbReference type="Gene3D" id="1.10.150.130">
    <property type="match status" value="1"/>
</dbReference>
<dbReference type="InterPro" id="IPR044068">
    <property type="entry name" value="CB"/>
</dbReference>
<dbReference type="Proteomes" id="UP000484885">
    <property type="component" value="Unassembled WGS sequence"/>
</dbReference>
<dbReference type="InterPro" id="IPR050808">
    <property type="entry name" value="Phage_Integrase"/>
</dbReference>
<keyword evidence="4" id="KW-0233">DNA recombination</keyword>
<evidence type="ECO:0000256" key="1">
    <source>
        <dbReference type="ARBA" id="ARBA00008857"/>
    </source>
</evidence>
<dbReference type="GO" id="GO:0006310">
    <property type="term" value="P:DNA recombination"/>
    <property type="evidence" value="ECO:0007669"/>
    <property type="project" value="UniProtKB-KW"/>
</dbReference>
<comment type="similarity">
    <text evidence="1">Belongs to the 'phage' integrase family.</text>
</comment>
<dbReference type="Pfam" id="PF13356">
    <property type="entry name" value="Arm-DNA-bind_3"/>
    <property type="match status" value="1"/>
</dbReference>
<dbReference type="GO" id="GO:0015074">
    <property type="term" value="P:DNA integration"/>
    <property type="evidence" value="ECO:0007669"/>
    <property type="project" value="UniProtKB-KW"/>
</dbReference>
<gene>
    <name evidence="8" type="ORF">G3I74_08740</name>
</gene>
<dbReference type="GO" id="GO:0003677">
    <property type="term" value="F:DNA binding"/>
    <property type="evidence" value="ECO:0007669"/>
    <property type="project" value="UniProtKB-UniRule"/>
</dbReference>
<keyword evidence="9" id="KW-1185">Reference proteome</keyword>
<dbReference type="PANTHER" id="PTHR30629:SF2">
    <property type="entry name" value="PROPHAGE INTEGRASE INTS-RELATED"/>
    <property type="match status" value="1"/>
</dbReference>
<dbReference type="InterPro" id="IPR010998">
    <property type="entry name" value="Integrase_recombinase_N"/>
</dbReference>
<dbReference type="Gene3D" id="3.30.160.390">
    <property type="entry name" value="Integrase, DNA-binding domain"/>
    <property type="match status" value="1"/>
</dbReference>
<dbReference type="InterPro" id="IPR004107">
    <property type="entry name" value="Integrase_SAM-like_N"/>
</dbReference>
<dbReference type="InterPro" id="IPR038488">
    <property type="entry name" value="Integrase_DNA-bd_sf"/>
</dbReference>
<dbReference type="InterPro" id="IPR025166">
    <property type="entry name" value="Integrase_DNA_bind_dom"/>
</dbReference>
<dbReference type="PROSITE" id="PS51900">
    <property type="entry name" value="CB"/>
    <property type="match status" value="1"/>
</dbReference>
<feature type="domain" description="Core-binding (CB)" evidence="7">
    <location>
        <begin position="108"/>
        <end position="187"/>
    </location>
</feature>
<dbReference type="AlphaFoldDB" id="A0A845UZU3"/>
<sequence>MPAIKVSQKKIEALLRQEHHTQTDYRDILTQGLVFRIGPRGAVWNYLRRIDGKLCRLKLGDWPSVGIADARQEVGRIEETIATGKHPKAEQARQRAEQRTSRDRDQKRLFEKLAEEWQRHHFDGLAESTRVNYAYLLARIVEAFRGHDAADITRGDLIRFLDAQRQISASGANQAASIIRQLFQYALDRYDLPANPAVGLKNPTKPLKRSRTLDRAEIRILWRACELAGYPYGHALRLALCTGQRIGEIGMIRWADIEGDYWRNTENKSKQRIDIYLATHATAIVKDCPRINAYVFTSGRTAPDKESSGIRSDTWGGGTSGATLCVNIQSNSS</sequence>
<dbReference type="Pfam" id="PF13495">
    <property type="entry name" value="Phage_int_SAM_4"/>
    <property type="match status" value="1"/>
</dbReference>
<dbReference type="EMBL" id="JAAGSC010000041">
    <property type="protein sequence ID" value="NDY95812.1"/>
    <property type="molecule type" value="Genomic_DNA"/>
</dbReference>
<accession>A0A845UZU3</accession>
<dbReference type="PANTHER" id="PTHR30629">
    <property type="entry name" value="PROPHAGE INTEGRASE"/>
    <property type="match status" value="1"/>
</dbReference>
<proteinExistence type="inferred from homology"/>
<dbReference type="RefSeq" id="WP_164211219.1">
    <property type="nucleotide sequence ID" value="NZ_JAAGSC010000041.1"/>
</dbReference>
<evidence type="ECO:0000256" key="6">
    <source>
        <dbReference type="SAM" id="MobiDB-lite"/>
    </source>
</evidence>
<dbReference type="InterPro" id="IPR011010">
    <property type="entry name" value="DNA_brk_join_enz"/>
</dbReference>
<reference evidence="8 9" key="1">
    <citation type="submission" date="2020-02" db="EMBL/GenBank/DDBJ databases">
        <authorList>
            <person name="Zhang X.-Y."/>
        </authorList>
    </citation>
    <scope>NUCLEOTIDE SEQUENCE [LARGE SCALE GENOMIC DNA]</scope>
    <source>
        <strain evidence="8 9">C33</strain>
    </source>
</reference>
<feature type="compositionally biased region" description="Basic and acidic residues" evidence="6">
    <location>
        <begin position="87"/>
        <end position="105"/>
    </location>
</feature>
<dbReference type="SUPFAM" id="SSF56349">
    <property type="entry name" value="DNA breaking-rejoining enzymes"/>
    <property type="match status" value="1"/>
</dbReference>
<feature type="region of interest" description="Disordered" evidence="6">
    <location>
        <begin position="84"/>
        <end position="105"/>
    </location>
</feature>
<evidence type="ECO:0000313" key="9">
    <source>
        <dbReference type="Proteomes" id="UP000484885"/>
    </source>
</evidence>
<dbReference type="InterPro" id="IPR013762">
    <property type="entry name" value="Integrase-like_cat_sf"/>
</dbReference>
<dbReference type="Gene3D" id="1.10.443.10">
    <property type="entry name" value="Intergrase catalytic core"/>
    <property type="match status" value="1"/>
</dbReference>
<protein>
    <submittedName>
        <fullName evidence="8">Integrase arm-type DNA-binding domain-containing protein</fullName>
    </submittedName>
</protein>
<evidence type="ECO:0000256" key="3">
    <source>
        <dbReference type="ARBA" id="ARBA00023125"/>
    </source>
</evidence>
<evidence type="ECO:0000256" key="2">
    <source>
        <dbReference type="ARBA" id="ARBA00022908"/>
    </source>
</evidence>
<organism evidence="8 9">
    <name type="scientific">Wenzhouxiangella limi</name>
    <dbReference type="NCBI Taxonomy" id="2707351"/>
    <lineage>
        <taxon>Bacteria</taxon>
        <taxon>Pseudomonadati</taxon>
        <taxon>Pseudomonadota</taxon>
        <taxon>Gammaproteobacteria</taxon>
        <taxon>Chromatiales</taxon>
        <taxon>Wenzhouxiangellaceae</taxon>
        <taxon>Wenzhouxiangella</taxon>
    </lineage>
</organism>
<evidence type="ECO:0000256" key="4">
    <source>
        <dbReference type="ARBA" id="ARBA00023172"/>
    </source>
</evidence>
<comment type="caution">
    <text evidence="8">The sequence shown here is derived from an EMBL/GenBank/DDBJ whole genome shotgun (WGS) entry which is preliminary data.</text>
</comment>